<feature type="domain" description="Rhodanese" evidence="2">
    <location>
        <begin position="121"/>
        <end position="171"/>
    </location>
</feature>
<dbReference type="Gene3D" id="3.40.250.10">
    <property type="entry name" value="Rhodanese-like domain"/>
    <property type="match status" value="1"/>
</dbReference>
<dbReference type="SUPFAM" id="SSF52821">
    <property type="entry name" value="Rhodanese/Cell cycle control phosphatase"/>
    <property type="match status" value="1"/>
</dbReference>
<protein>
    <submittedName>
        <fullName evidence="3">Rhodanese-like domain-containing protein</fullName>
    </submittedName>
</protein>
<feature type="signal peptide" evidence="1">
    <location>
        <begin position="1"/>
        <end position="17"/>
    </location>
</feature>
<evidence type="ECO:0000259" key="2">
    <source>
        <dbReference type="PROSITE" id="PS50206"/>
    </source>
</evidence>
<dbReference type="InterPro" id="IPR036873">
    <property type="entry name" value="Rhodanese-like_dom_sf"/>
</dbReference>
<evidence type="ECO:0000313" key="4">
    <source>
        <dbReference type="Proteomes" id="UP001595681"/>
    </source>
</evidence>
<dbReference type="RefSeq" id="WP_380792867.1">
    <property type="nucleotide sequence ID" value="NZ_JBHRVU010000004.1"/>
</dbReference>
<dbReference type="Proteomes" id="UP001595681">
    <property type="component" value="Unassembled WGS sequence"/>
</dbReference>
<reference evidence="4" key="1">
    <citation type="journal article" date="2019" name="Int. J. Syst. Evol. Microbiol.">
        <title>The Global Catalogue of Microorganisms (GCM) 10K type strain sequencing project: providing services to taxonomists for standard genome sequencing and annotation.</title>
        <authorList>
            <consortium name="The Broad Institute Genomics Platform"/>
            <consortium name="The Broad Institute Genome Sequencing Center for Infectious Disease"/>
            <person name="Wu L."/>
            <person name="Ma J."/>
        </authorList>
    </citation>
    <scope>NUCLEOTIDE SEQUENCE [LARGE SCALE GENOMIC DNA]</scope>
    <source>
        <strain evidence="4">CCM 7491</strain>
    </source>
</reference>
<dbReference type="InterPro" id="IPR022376">
    <property type="entry name" value="PQQ_CXXCW"/>
</dbReference>
<proteinExistence type="predicted"/>
<evidence type="ECO:0000313" key="3">
    <source>
        <dbReference type="EMBL" id="MFC3440110.1"/>
    </source>
</evidence>
<accession>A0ABV7NAT9</accession>
<dbReference type="EMBL" id="JBHRVU010000004">
    <property type="protein sequence ID" value="MFC3440110.1"/>
    <property type="molecule type" value="Genomic_DNA"/>
</dbReference>
<sequence length="180" mass="19685">MRAVFIATLLAASPALAQDALFDVQGYRIAHYRAPVHQAPPGVGRIAPEAAAHLRPGRDALFIDVLPAEGGHREADGRWRLAAPHDSIPGAHWFPEAGRGVLAPWIGDGFLRGVARLTRGRRDAMLILFCKADCWMGWNAARRLRAAGYRNVWWLAEGVDGWSDLNRPLSRVEPDSGVAP</sequence>
<dbReference type="CDD" id="cd00158">
    <property type="entry name" value="RHOD"/>
    <property type="match status" value="1"/>
</dbReference>
<evidence type="ECO:0000256" key="1">
    <source>
        <dbReference type="SAM" id="SignalP"/>
    </source>
</evidence>
<keyword evidence="4" id="KW-1185">Reference proteome</keyword>
<dbReference type="NCBIfam" id="TIGR03865">
    <property type="entry name" value="PQQ_CXXCW"/>
    <property type="match status" value="1"/>
</dbReference>
<dbReference type="PROSITE" id="PS50206">
    <property type="entry name" value="RHODANESE_3"/>
    <property type="match status" value="1"/>
</dbReference>
<dbReference type="InterPro" id="IPR001763">
    <property type="entry name" value="Rhodanese-like_dom"/>
</dbReference>
<name>A0ABV7NAT9_9SPHN</name>
<dbReference type="Pfam" id="PF00581">
    <property type="entry name" value="Rhodanese"/>
    <property type="match status" value="1"/>
</dbReference>
<feature type="chain" id="PRO_5046437933" evidence="1">
    <location>
        <begin position="18"/>
        <end position="180"/>
    </location>
</feature>
<keyword evidence="1" id="KW-0732">Signal</keyword>
<comment type="caution">
    <text evidence="3">The sequence shown here is derived from an EMBL/GenBank/DDBJ whole genome shotgun (WGS) entry which is preliminary data.</text>
</comment>
<gene>
    <name evidence="3" type="ORF">ACFOKF_02665</name>
</gene>
<organism evidence="3 4">
    <name type="scientific">Sphingobium rhizovicinum</name>
    <dbReference type="NCBI Taxonomy" id="432308"/>
    <lineage>
        <taxon>Bacteria</taxon>
        <taxon>Pseudomonadati</taxon>
        <taxon>Pseudomonadota</taxon>
        <taxon>Alphaproteobacteria</taxon>
        <taxon>Sphingomonadales</taxon>
        <taxon>Sphingomonadaceae</taxon>
        <taxon>Sphingobium</taxon>
    </lineage>
</organism>